<dbReference type="PANTHER" id="PTHR34145">
    <property type="entry name" value="OS02G0105600 PROTEIN"/>
    <property type="match status" value="1"/>
</dbReference>
<evidence type="ECO:0000259" key="1">
    <source>
        <dbReference type="Pfam" id="PF00646"/>
    </source>
</evidence>
<dbReference type="Gramene" id="TraesCLE_scaffold_053960_01G000300.1">
    <property type="protein sequence ID" value="TraesCLE_scaffold_053960_01G000300.1"/>
    <property type="gene ID" value="TraesCLE_scaffold_053960_01G000300"/>
</dbReference>
<dbReference type="InterPro" id="IPR055357">
    <property type="entry name" value="LRR_At1g61320_AtMIF1"/>
</dbReference>
<dbReference type="PaxDb" id="4565-Traes_7DS_613ABB089.1"/>
<dbReference type="Gramene" id="TraesJAG7D03G04310740.1">
    <property type="protein sequence ID" value="TraesJAG7D03G04310740.1.CDS1"/>
    <property type="gene ID" value="TraesJAG7D03G04310740"/>
</dbReference>
<sequence>MDNDLTCTRKRHMGSYESYQGKVFKKTRANVLFTDLPEDMLCMVLSKLPLKDAVRSGILSSKWKDRWMLCPKLRFDVLTVSKNVFYEQQYTQKFIKTVNAVMQQHQGMVVEELMIKFEFDCRILDHINSWVAFAVSSQTKSLALDIAPTDYFGRTDQYRFPLELLDNGSIFQLRHLKLSFASFELPPQFSGFPNLRMTCTCYVSAGRIFKICCQIALILSGSVCLDAT</sequence>
<dbReference type="Gramene" id="TraesSYM7D03G04380720.1">
    <property type="protein sequence ID" value="TraesSYM7D03G04380720.1.CDS1"/>
    <property type="gene ID" value="TraesSYM7D03G04380720"/>
</dbReference>
<proteinExistence type="predicted"/>
<dbReference type="OrthoDB" id="689508at2759"/>
<evidence type="ECO:0000259" key="2">
    <source>
        <dbReference type="Pfam" id="PF23622"/>
    </source>
</evidence>
<evidence type="ECO:0000313" key="3">
    <source>
        <dbReference type="EnsemblPlants" id="TraesCS7D02G165200.1.cds1"/>
    </source>
</evidence>
<feature type="domain" description="F-box" evidence="1">
    <location>
        <begin position="33"/>
        <end position="71"/>
    </location>
</feature>
<evidence type="ECO:0000313" key="4">
    <source>
        <dbReference type="Proteomes" id="UP000019116"/>
    </source>
</evidence>
<dbReference type="Gramene" id="TraesNOR7D03G04376580.1">
    <property type="protein sequence ID" value="TraesNOR7D03G04376580.1.CDS1"/>
    <property type="gene ID" value="TraesNOR7D03G04376580"/>
</dbReference>
<feature type="domain" description="At1g61320/AtMIF1 LRR" evidence="2">
    <location>
        <begin position="101"/>
        <end position="203"/>
    </location>
</feature>
<dbReference type="STRING" id="4565.A0A3B6TBA4"/>
<dbReference type="Gramene" id="TraesROB_scaffold_026191_01G000200.1">
    <property type="protein sequence ID" value="TraesROB_scaffold_026191_01G000200.1"/>
    <property type="gene ID" value="TraesROB_scaffold_026191_01G000200"/>
</dbReference>
<name>A0A3B6TBA4_WHEAT</name>
<organism evidence="3">
    <name type="scientific">Triticum aestivum</name>
    <name type="common">Wheat</name>
    <dbReference type="NCBI Taxonomy" id="4565"/>
    <lineage>
        <taxon>Eukaryota</taxon>
        <taxon>Viridiplantae</taxon>
        <taxon>Streptophyta</taxon>
        <taxon>Embryophyta</taxon>
        <taxon>Tracheophyta</taxon>
        <taxon>Spermatophyta</taxon>
        <taxon>Magnoliopsida</taxon>
        <taxon>Liliopsida</taxon>
        <taxon>Poales</taxon>
        <taxon>Poaceae</taxon>
        <taxon>BOP clade</taxon>
        <taxon>Pooideae</taxon>
        <taxon>Triticodae</taxon>
        <taxon>Triticeae</taxon>
        <taxon>Triticinae</taxon>
        <taxon>Triticum</taxon>
    </lineage>
</organism>
<dbReference type="Proteomes" id="UP000019116">
    <property type="component" value="Chromosome 7D"/>
</dbReference>
<dbReference type="PANTHER" id="PTHR34145:SF57">
    <property type="entry name" value="F-BOX DOMAIN-CONTAINING PROTEIN"/>
    <property type="match status" value="1"/>
</dbReference>
<dbReference type="Gramene" id="TraesMAC7D03G04318870.1">
    <property type="protein sequence ID" value="TraesMAC7D03G04318870.1.CDS1"/>
    <property type="gene ID" value="TraesMAC7D03G04318870"/>
</dbReference>
<dbReference type="Gramene" id="TraesCAD_scaffold_059730_01G000200.1">
    <property type="protein sequence ID" value="TraesCAD_scaffold_059730_01G000200.1"/>
    <property type="gene ID" value="TraesCAD_scaffold_059730_01G000200"/>
</dbReference>
<dbReference type="Gramene" id="TraesCS7D02G165200.1">
    <property type="protein sequence ID" value="TraesCS7D02G165200.1.cds1"/>
    <property type="gene ID" value="TraesCS7D02G165200"/>
</dbReference>
<dbReference type="InterPro" id="IPR001810">
    <property type="entry name" value="F-box_dom"/>
</dbReference>
<reference evidence="3" key="1">
    <citation type="submission" date="2018-08" db="EMBL/GenBank/DDBJ databases">
        <authorList>
            <person name="Rossello M."/>
        </authorList>
    </citation>
    <scope>NUCLEOTIDE SEQUENCE [LARGE SCALE GENOMIC DNA]</scope>
    <source>
        <strain evidence="3">cv. Chinese Spring</strain>
    </source>
</reference>
<dbReference type="InterPro" id="IPR036047">
    <property type="entry name" value="F-box-like_dom_sf"/>
</dbReference>
<dbReference type="Gramene" id="TraesLAC7D03G04274850.1">
    <property type="protein sequence ID" value="TraesLAC7D03G04274850.1.CDS1"/>
    <property type="gene ID" value="TraesLAC7D03G04274850"/>
</dbReference>
<dbReference type="Gramene" id="TraesWEE_scaffold_031989_01G000100.1">
    <property type="protein sequence ID" value="TraesWEE_scaffold_031989_01G000100.1"/>
    <property type="gene ID" value="TraesWEE_scaffold_031989_01G000100"/>
</dbReference>
<protein>
    <submittedName>
        <fullName evidence="3">Uncharacterized protein</fullName>
    </submittedName>
</protein>
<dbReference type="OMA" id="HVDSWVA"/>
<reference evidence="3" key="2">
    <citation type="submission" date="2018-10" db="UniProtKB">
        <authorList>
            <consortium name="EnsemblPlants"/>
        </authorList>
    </citation>
    <scope>IDENTIFICATION</scope>
</reference>
<accession>A0A3B6TBA4</accession>
<dbReference type="InterPro" id="IPR053772">
    <property type="entry name" value="At1g61320/At1g61330-like"/>
</dbReference>
<dbReference type="Pfam" id="PF00646">
    <property type="entry name" value="F-box"/>
    <property type="match status" value="1"/>
</dbReference>
<dbReference type="AlphaFoldDB" id="A0A3B6TBA4"/>
<dbReference type="Pfam" id="PF23622">
    <property type="entry name" value="LRR_At1g61320_AtMIF1"/>
    <property type="match status" value="1"/>
</dbReference>
<dbReference type="Gramene" id="TraesARI7D03G04402990.1">
    <property type="protein sequence ID" value="TraesARI7D03G04402990.1.CDS1"/>
    <property type="gene ID" value="TraesARI7D03G04402990"/>
</dbReference>
<dbReference type="Gramene" id="TraesLDM7D03G04334030.1">
    <property type="protein sequence ID" value="TraesLDM7D03G04334030.1.CDS1"/>
    <property type="gene ID" value="TraesLDM7D03G04334030"/>
</dbReference>
<dbReference type="Gramene" id="TraesJUL7D03G04371490.1">
    <property type="protein sequence ID" value="TraesJUL7D03G04371490.1.CDS1"/>
    <property type="gene ID" value="TraesJUL7D03G04371490"/>
</dbReference>
<dbReference type="EnsemblPlants" id="TraesCS7D02G165200.1">
    <property type="protein sequence ID" value="TraesCS7D02G165200.1.cds1"/>
    <property type="gene ID" value="TraesCS7D02G165200"/>
</dbReference>
<dbReference type="SUPFAM" id="SSF81383">
    <property type="entry name" value="F-box domain"/>
    <property type="match status" value="1"/>
</dbReference>
<dbReference type="Gramene" id="TraesJUL7D03G04371490.2">
    <property type="protein sequence ID" value="TraesJUL7D03G04371490.2.CDS1"/>
    <property type="gene ID" value="TraesJUL7D03G04371490"/>
</dbReference>
<dbReference type="Gramene" id="TraesCS7D03G0373200.1">
    <property type="protein sequence ID" value="TraesCS7D03G0373200.1.CDS1"/>
    <property type="gene ID" value="TraesCS7D03G0373200"/>
</dbReference>
<dbReference type="Gramene" id="TraesSTA7D03G04321410.1">
    <property type="protein sequence ID" value="TraesSTA7D03G04321410.1.CDS1"/>
    <property type="gene ID" value="TraesSTA7D03G04321410"/>
</dbReference>
<keyword evidence="4" id="KW-1185">Reference proteome</keyword>